<accession>A0A6G1HLF1</accession>
<dbReference type="PANTHER" id="PTHR23112:SF37">
    <property type="entry name" value="G PROTEIN-COUPLED RECEPTOR GPR1"/>
    <property type="match status" value="1"/>
</dbReference>
<feature type="transmembrane region" description="Helical" evidence="5">
    <location>
        <begin position="141"/>
        <end position="159"/>
    </location>
</feature>
<dbReference type="Pfam" id="PF11710">
    <property type="entry name" value="Git3"/>
    <property type="match status" value="1"/>
</dbReference>
<organism evidence="7 8">
    <name type="scientific">Trichodelitschia bisporula</name>
    <dbReference type="NCBI Taxonomy" id="703511"/>
    <lineage>
        <taxon>Eukaryota</taxon>
        <taxon>Fungi</taxon>
        <taxon>Dikarya</taxon>
        <taxon>Ascomycota</taxon>
        <taxon>Pezizomycotina</taxon>
        <taxon>Dothideomycetes</taxon>
        <taxon>Dothideomycetes incertae sedis</taxon>
        <taxon>Phaeotrichales</taxon>
        <taxon>Phaeotrichaceae</taxon>
        <taxon>Trichodelitschia</taxon>
    </lineage>
</organism>
<evidence type="ECO:0000256" key="5">
    <source>
        <dbReference type="SAM" id="Phobius"/>
    </source>
</evidence>
<dbReference type="InterPro" id="IPR023041">
    <property type="entry name" value="Glucose_rcpt_Git3-like_N"/>
</dbReference>
<comment type="subcellular location">
    <subcellularLocation>
        <location evidence="1">Membrane</location>
        <topology evidence="1">Multi-pass membrane protein</topology>
    </subcellularLocation>
</comment>
<evidence type="ECO:0000313" key="8">
    <source>
        <dbReference type="Proteomes" id="UP000799640"/>
    </source>
</evidence>
<evidence type="ECO:0000259" key="6">
    <source>
        <dbReference type="Pfam" id="PF11710"/>
    </source>
</evidence>
<proteinExistence type="predicted"/>
<evidence type="ECO:0000256" key="2">
    <source>
        <dbReference type="ARBA" id="ARBA00022692"/>
    </source>
</evidence>
<keyword evidence="4 5" id="KW-0472">Membrane</keyword>
<evidence type="ECO:0000256" key="1">
    <source>
        <dbReference type="ARBA" id="ARBA00004141"/>
    </source>
</evidence>
<keyword evidence="2 5" id="KW-0812">Transmembrane</keyword>
<feature type="transmembrane region" description="Helical" evidence="5">
    <location>
        <begin position="58"/>
        <end position="79"/>
    </location>
</feature>
<dbReference type="EMBL" id="ML996706">
    <property type="protein sequence ID" value="KAF2396731.1"/>
    <property type="molecule type" value="Genomic_DNA"/>
</dbReference>
<dbReference type="PANTHER" id="PTHR23112">
    <property type="entry name" value="G PROTEIN-COUPLED RECEPTOR 157-RELATED"/>
    <property type="match status" value="1"/>
</dbReference>
<feature type="domain" description="Glucose receptor Git3-like N-terminal" evidence="6">
    <location>
        <begin position="23"/>
        <end position="185"/>
    </location>
</feature>
<keyword evidence="8" id="KW-1185">Reference proteome</keyword>
<dbReference type="GO" id="GO:0005886">
    <property type="term" value="C:plasma membrane"/>
    <property type="evidence" value="ECO:0007669"/>
    <property type="project" value="TreeGrafter"/>
</dbReference>
<sequence>MRSSAATSVNPSLSYYTLLEKRRIQIGAIAFSSLSLALSIVTIHWFVRMRKRPRHKLIMLNILSSLLRALSLLFSALLTLPPHKPLISKSPLCQSTGDLLSAANALTDASILALSLHGLLQIIRPTASPATGLAPWAHTTYILCAAFAALMAGLPFAVFRPGPAFVAADAFCGLPVRPRCVTLALV</sequence>
<dbReference type="GO" id="GO:0007189">
    <property type="term" value="P:adenylate cyclase-activating G protein-coupled receptor signaling pathway"/>
    <property type="evidence" value="ECO:0007669"/>
    <property type="project" value="TreeGrafter"/>
</dbReference>
<dbReference type="AlphaFoldDB" id="A0A6G1HLF1"/>
<protein>
    <recommendedName>
        <fullName evidence="6">Glucose receptor Git3-like N-terminal domain-containing protein</fullName>
    </recommendedName>
</protein>
<evidence type="ECO:0000256" key="3">
    <source>
        <dbReference type="ARBA" id="ARBA00022989"/>
    </source>
</evidence>
<dbReference type="OrthoDB" id="3945321at2759"/>
<feature type="transmembrane region" description="Helical" evidence="5">
    <location>
        <begin position="24"/>
        <end position="46"/>
    </location>
</feature>
<reference evidence="7" key="1">
    <citation type="journal article" date="2020" name="Stud. Mycol.">
        <title>101 Dothideomycetes genomes: a test case for predicting lifestyles and emergence of pathogens.</title>
        <authorList>
            <person name="Haridas S."/>
            <person name="Albert R."/>
            <person name="Binder M."/>
            <person name="Bloem J."/>
            <person name="Labutti K."/>
            <person name="Salamov A."/>
            <person name="Andreopoulos B."/>
            <person name="Baker S."/>
            <person name="Barry K."/>
            <person name="Bills G."/>
            <person name="Bluhm B."/>
            <person name="Cannon C."/>
            <person name="Castanera R."/>
            <person name="Culley D."/>
            <person name="Daum C."/>
            <person name="Ezra D."/>
            <person name="Gonzalez J."/>
            <person name="Henrissat B."/>
            <person name="Kuo A."/>
            <person name="Liang C."/>
            <person name="Lipzen A."/>
            <person name="Lutzoni F."/>
            <person name="Magnuson J."/>
            <person name="Mondo S."/>
            <person name="Nolan M."/>
            <person name="Ohm R."/>
            <person name="Pangilinan J."/>
            <person name="Park H.-J."/>
            <person name="Ramirez L."/>
            <person name="Alfaro M."/>
            <person name="Sun H."/>
            <person name="Tritt A."/>
            <person name="Yoshinaga Y."/>
            <person name="Zwiers L.-H."/>
            <person name="Turgeon B."/>
            <person name="Goodwin S."/>
            <person name="Spatafora J."/>
            <person name="Crous P."/>
            <person name="Grigoriev I."/>
        </authorList>
    </citation>
    <scope>NUCLEOTIDE SEQUENCE</scope>
    <source>
        <strain evidence="7">CBS 262.69</strain>
    </source>
</reference>
<dbReference type="Proteomes" id="UP000799640">
    <property type="component" value="Unassembled WGS sequence"/>
</dbReference>
<keyword evidence="3 5" id="KW-1133">Transmembrane helix</keyword>
<name>A0A6G1HLF1_9PEZI</name>
<evidence type="ECO:0000313" key="7">
    <source>
        <dbReference type="EMBL" id="KAF2396731.1"/>
    </source>
</evidence>
<dbReference type="GO" id="GO:0004930">
    <property type="term" value="F:G protein-coupled receptor activity"/>
    <property type="evidence" value="ECO:0007669"/>
    <property type="project" value="TreeGrafter"/>
</dbReference>
<evidence type="ECO:0000256" key="4">
    <source>
        <dbReference type="ARBA" id="ARBA00023136"/>
    </source>
</evidence>
<gene>
    <name evidence="7" type="ORF">EJ06DRAFT_231690</name>
</gene>